<feature type="active site" description="Charge relay system" evidence="10 11">
    <location>
        <position position="345"/>
    </location>
</feature>
<dbReference type="PRINTS" id="PR00723">
    <property type="entry name" value="SUBTILISIN"/>
</dbReference>
<evidence type="ECO:0000313" key="14">
    <source>
        <dbReference type="Ensembl" id="ENSECRP00000015661.1"/>
    </source>
</evidence>
<dbReference type="Gene3D" id="3.40.50.200">
    <property type="entry name" value="Peptidase S8/S53 domain"/>
    <property type="match status" value="1"/>
</dbReference>
<dbReference type="InterPro" id="IPR022398">
    <property type="entry name" value="Peptidase_S8_His-AS"/>
</dbReference>
<dbReference type="PROSITE" id="PS00137">
    <property type="entry name" value="SUBTILASE_HIS"/>
    <property type="match status" value="1"/>
</dbReference>
<accession>A0A8C4SFJ1</accession>
<keyword evidence="15" id="KW-1185">Reference proteome</keyword>
<evidence type="ECO:0000256" key="10">
    <source>
        <dbReference type="PIRSR" id="PIRSR615500-1"/>
    </source>
</evidence>
<evidence type="ECO:0000313" key="15">
    <source>
        <dbReference type="Proteomes" id="UP000694620"/>
    </source>
</evidence>
<dbReference type="AlphaFoldDB" id="A0A8C4SFJ1"/>
<dbReference type="InterPro" id="IPR034182">
    <property type="entry name" value="Kexin/furin"/>
</dbReference>
<comment type="cofactor">
    <cofactor evidence="1">
        <name>Ca(2+)</name>
        <dbReference type="ChEBI" id="CHEBI:29108"/>
    </cofactor>
</comment>
<name>A0A8C4SFJ1_ERPCA</name>
<reference evidence="14" key="2">
    <citation type="submission" date="2025-08" db="UniProtKB">
        <authorList>
            <consortium name="Ensembl"/>
        </authorList>
    </citation>
    <scope>IDENTIFICATION</scope>
</reference>
<dbReference type="FunFam" id="3.40.50.200:FF:000001">
    <property type="entry name" value="Furin 2, isoform B"/>
    <property type="match status" value="1"/>
</dbReference>
<dbReference type="PANTHER" id="PTHR42884">
    <property type="entry name" value="PROPROTEIN CONVERTASE SUBTILISIN/KEXIN-RELATED"/>
    <property type="match status" value="1"/>
</dbReference>
<keyword evidence="3" id="KW-0165">Cleavage on pair of basic residues</keyword>
<comment type="similarity">
    <text evidence="11 12">Belongs to the peptidase S8 family.</text>
</comment>
<dbReference type="PROSITE" id="PS51892">
    <property type="entry name" value="SUBTILASE"/>
    <property type="match status" value="1"/>
</dbReference>
<feature type="active site" description="Charge relay system" evidence="10 11">
    <location>
        <position position="171"/>
    </location>
</feature>
<dbReference type="InterPro" id="IPR008979">
    <property type="entry name" value="Galactose-bd-like_sf"/>
</dbReference>
<dbReference type="SUPFAM" id="SSF54897">
    <property type="entry name" value="Protease propeptides/inhibitors"/>
    <property type="match status" value="1"/>
</dbReference>
<dbReference type="GO" id="GO:0000139">
    <property type="term" value="C:Golgi membrane"/>
    <property type="evidence" value="ECO:0007669"/>
    <property type="project" value="TreeGrafter"/>
</dbReference>
<keyword evidence="4" id="KW-0732">Signal</keyword>
<dbReference type="CDD" id="cd04059">
    <property type="entry name" value="Peptidases_S8_Protein_convertases_Kexins_Furin-like"/>
    <property type="match status" value="1"/>
</dbReference>
<evidence type="ECO:0000256" key="12">
    <source>
        <dbReference type="RuleBase" id="RU003355"/>
    </source>
</evidence>
<dbReference type="PROSITE" id="PS00136">
    <property type="entry name" value="SUBTILASE_ASP"/>
    <property type="match status" value="1"/>
</dbReference>
<evidence type="ECO:0000256" key="2">
    <source>
        <dbReference type="ARBA" id="ARBA00022670"/>
    </source>
</evidence>
<dbReference type="InterPro" id="IPR023827">
    <property type="entry name" value="Peptidase_S8_Asp-AS"/>
</dbReference>
<dbReference type="Ensembl" id="ENSECRT00000015939.1">
    <property type="protein sequence ID" value="ENSECRP00000015661.1"/>
    <property type="gene ID" value="ENSECRG00000010445.1"/>
</dbReference>
<keyword evidence="7" id="KW-0865">Zymogen</keyword>
<dbReference type="InterPro" id="IPR036852">
    <property type="entry name" value="Peptidase_S8/S53_dom_sf"/>
</dbReference>
<dbReference type="InterPro" id="IPR000209">
    <property type="entry name" value="Peptidase_S8/S53_dom"/>
</dbReference>
<reference evidence="14" key="3">
    <citation type="submission" date="2025-09" db="UniProtKB">
        <authorList>
            <consortium name="Ensembl"/>
        </authorList>
    </citation>
    <scope>IDENTIFICATION</scope>
</reference>
<evidence type="ECO:0000256" key="8">
    <source>
        <dbReference type="ARBA" id="ARBA00023157"/>
    </source>
</evidence>
<dbReference type="InterPro" id="IPR015500">
    <property type="entry name" value="Peptidase_S8_subtilisin-rel"/>
</dbReference>
<dbReference type="FunFam" id="2.60.120.260:FF:000006">
    <property type="entry name" value="Proprotein convertase subtilisin/kexin type 5"/>
    <property type="match status" value="1"/>
</dbReference>
<dbReference type="InterPro" id="IPR038466">
    <property type="entry name" value="S8_pro-domain_sf"/>
</dbReference>
<dbReference type="GO" id="GO:0016486">
    <property type="term" value="P:peptide hormone processing"/>
    <property type="evidence" value="ECO:0007669"/>
    <property type="project" value="TreeGrafter"/>
</dbReference>
<dbReference type="PROSITE" id="PS51829">
    <property type="entry name" value="P_HOMO_B"/>
    <property type="match status" value="1"/>
</dbReference>
<keyword evidence="8" id="KW-1015">Disulfide bond</keyword>
<proteinExistence type="inferred from homology"/>
<reference evidence="14" key="1">
    <citation type="submission" date="2021-06" db="EMBL/GenBank/DDBJ databases">
        <authorList>
            <consortium name="Wellcome Sanger Institute Data Sharing"/>
        </authorList>
    </citation>
    <scope>NUCLEOTIDE SEQUENCE [LARGE SCALE GENOMIC DNA]</scope>
</reference>
<dbReference type="InterPro" id="IPR002884">
    <property type="entry name" value="P_dom"/>
</dbReference>
<dbReference type="PROSITE" id="PS00138">
    <property type="entry name" value="SUBTILASE_SER"/>
    <property type="match status" value="1"/>
</dbReference>
<dbReference type="Pfam" id="PF01483">
    <property type="entry name" value="P_proprotein"/>
    <property type="match status" value="1"/>
</dbReference>
<evidence type="ECO:0000256" key="9">
    <source>
        <dbReference type="ARBA" id="ARBA00023180"/>
    </source>
</evidence>
<dbReference type="SUPFAM" id="SSF52743">
    <property type="entry name" value="Subtilisin-like"/>
    <property type="match status" value="1"/>
</dbReference>
<keyword evidence="2 11" id="KW-0645">Protease</keyword>
<dbReference type="InterPro" id="IPR023828">
    <property type="entry name" value="Peptidase_S8_Ser-AS"/>
</dbReference>
<evidence type="ECO:0000256" key="5">
    <source>
        <dbReference type="ARBA" id="ARBA00022801"/>
    </source>
</evidence>
<dbReference type="Pfam" id="PF16470">
    <property type="entry name" value="S8_pro-domain"/>
    <property type="match status" value="1"/>
</dbReference>
<evidence type="ECO:0000259" key="13">
    <source>
        <dbReference type="PROSITE" id="PS51829"/>
    </source>
</evidence>
<dbReference type="Gene3D" id="3.30.70.850">
    <property type="entry name" value="Peptidase S8, pro-domain"/>
    <property type="match status" value="1"/>
</dbReference>
<evidence type="ECO:0000256" key="1">
    <source>
        <dbReference type="ARBA" id="ARBA00001913"/>
    </source>
</evidence>
<dbReference type="GO" id="GO:0005802">
    <property type="term" value="C:trans-Golgi network"/>
    <property type="evidence" value="ECO:0007669"/>
    <property type="project" value="TreeGrafter"/>
</dbReference>
<dbReference type="GeneTree" id="ENSGT00940000161989"/>
<feature type="domain" description="P/Homo B" evidence="13">
    <location>
        <begin position="421"/>
        <end position="571"/>
    </location>
</feature>
<dbReference type="InterPro" id="IPR032815">
    <property type="entry name" value="S8_pro-domain"/>
</dbReference>
<organism evidence="14 15">
    <name type="scientific">Erpetoichthys calabaricus</name>
    <name type="common">Rope fish</name>
    <name type="synonym">Calamoichthys calabaricus</name>
    <dbReference type="NCBI Taxonomy" id="27687"/>
    <lineage>
        <taxon>Eukaryota</taxon>
        <taxon>Metazoa</taxon>
        <taxon>Chordata</taxon>
        <taxon>Craniata</taxon>
        <taxon>Vertebrata</taxon>
        <taxon>Euteleostomi</taxon>
        <taxon>Actinopterygii</taxon>
        <taxon>Polypteriformes</taxon>
        <taxon>Polypteridae</taxon>
        <taxon>Erpetoichthys</taxon>
    </lineage>
</organism>
<protein>
    <recommendedName>
        <fullName evidence="13">P/Homo B domain-containing protein</fullName>
    </recommendedName>
</protein>
<sequence length="648" mass="72140">MRYNKLRVNQEFPEVILMENMYLCLSKFIQVICSFQVFPGDNYHHIKHRGLPRISLRKYHSHNMRLKREPRVLWFEQQTVQVRKRRHLTQLPTDPLFEKQWYLSKDFHFNVTSAWDKGFTGKGVVVTIVDDGIEKNHPDLITNYDPDASYDFVDNDADPLPRYTSDNENGHGTRCAGEVAGIANNFMCGVGVAPHASIGGVRMIDGLVTDIMEAQSFSLNPQHIHIYSASWGPEDDGKTVSGPGRLAKEVFLRGVTYGRNGLGSIFVWASGNGGSLYDNCNCDGYSSSIYTVSVSSTTESGTVPWYSEACSSTLTTAYSGGDRGQRKIVTTDLRHRCTQRHSGTSASAPLVAGVIALALEANPNLTWRDVQHLIVRASKPETLTADDWAANAVGRKVSHHYGYGLLDAGMLVDLARTWRRVKPQRKSFNIHVCTIISDLRMVVLMNVSGCQGTKNFIRSLEHVQVQLSLSYSRRGDLAITLTSPGGTRSVLVTVRPLDNSRDGYSDWPFMTIHSWDENPRGVWTLELQNKGDYRNRGYYCGSHMRDDFNQTLFINICLKECGASLHGLIAPMRFLSCGTVAPWIALLPCSLETWVCFPGPSSVEFACSPSVCMGFLPQSKDMQVRCNGDSKLSLVCAWCVCVCSAVGL</sequence>
<dbReference type="Gene3D" id="2.60.120.260">
    <property type="entry name" value="Galactose-binding domain-like"/>
    <property type="match status" value="1"/>
</dbReference>
<evidence type="ECO:0000256" key="7">
    <source>
        <dbReference type="ARBA" id="ARBA00023145"/>
    </source>
</evidence>
<evidence type="ECO:0000256" key="11">
    <source>
        <dbReference type="PROSITE-ProRule" id="PRU01240"/>
    </source>
</evidence>
<evidence type="ECO:0000256" key="4">
    <source>
        <dbReference type="ARBA" id="ARBA00022729"/>
    </source>
</evidence>
<dbReference type="Proteomes" id="UP000694620">
    <property type="component" value="Chromosome 8"/>
</dbReference>
<keyword evidence="5 11" id="KW-0378">Hydrolase</keyword>
<dbReference type="Pfam" id="PF00082">
    <property type="entry name" value="Peptidase_S8"/>
    <property type="match status" value="1"/>
</dbReference>
<dbReference type="GO" id="GO:0004252">
    <property type="term" value="F:serine-type endopeptidase activity"/>
    <property type="evidence" value="ECO:0007669"/>
    <property type="project" value="UniProtKB-UniRule"/>
</dbReference>
<feature type="active site" description="Charge relay system" evidence="10 11">
    <location>
        <position position="130"/>
    </location>
</feature>
<keyword evidence="9" id="KW-0325">Glycoprotein</keyword>
<evidence type="ECO:0000256" key="6">
    <source>
        <dbReference type="ARBA" id="ARBA00022825"/>
    </source>
</evidence>
<dbReference type="SUPFAM" id="SSF49785">
    <property type="entry name" value="Galactose-binding domain-like"/>
    <property type="match status" value="1"/>
</dbReference>
<dbReference type="PANTHER" id="PTHR42884:SF3">
    <property type="entry name" value="FURIN-LIKE PROTEASE 1, ISOFORMS 1_1-X_2"/>
    <property type="match status" value="1"/>
</dbReference>
<evidence type="ECO:0000256" key="3">
    <source>
        <dbReference type="ARBA" id="ARBA00022685"/>
    </source>
</evidence>
<keyword evidence="6 11" id="KW-0720">Serine protease</keyword>